<accession>A0AAW9IKA7</accession>
<dbReference type="GO" id="GO:1902600">
    <property type="term" value="P:proton transmembrane transport"/>
    <property type="evidence" value="ECO:0007669"/>
    <property type="project" value="InterPro"/>
</dbReference>
<dbReference type="GO" id="GO:0046034">
    <property type="term" value="P:ATP metabolic process"/>
    <property type="evidence" value="ECO:0007669"/>
    <property type="project" value="InterPro"/>
</dbReference>
<evidence type="ECO:0000313" key="5">
    <source>
        <dbReference type="EMBL" id="MDZ5000898.1"/>
    </source>
</evidence>
<evidence type="ECO:0000256" key="1">
    <source>
        <dbReference type="ARBA" id="ARBA00008936"/>
    </source>
</evidence>
<dbReference type="CDD" id="cd18118">
    <property type="entry name" value="ATP-synt_V_A-type_beta_N"/>
    <property type="match status" value="1"/>
</dbReference>
<dbReference type="AlphaFoldDB" id="A0AAW9IKA7"/>
<comment type="caution">
    <text evidence="5">The sequence shown here is derived from an EMBL/GenBank/DDBJ whole genome shotgun (WGS) entry which is preliminary data.</text>
</comment>
<reference evidence="5" key="1">
    <citation type="submission" date="2019-11" db="EMBL/GenBank/DDBJ databases">
        <title>Characterization of Clostridium perfringens isolates from swine manure treated agricultural soils.</title>
        <authorList>
            <person name="Wushke S.T."/>
        </authorList>
    </citation>
    <scope>NUCLEOTIDE SEQUENCE</scope>
    <source>
        <strain evidence="5">X26</strain>
    </source>
</reference>
<keyword evidence="2" id="KW-0813">Transport</keyword>
<evidence type="ECO:0000259" key="4">
    <source>
        <dbReference type="Pfam" id="PF02874"/>
    </source>
</evidence>
<name>A0AAW9IKA7_CLOPF</name>
<organism evidence="5 6">
    <name type="scientific">Clostridium perfringens</name>
    <dbReference type="NCBI Taxonomy" id="1502"/>
    <lineage>
        <taxon>Bacteria</taxon>
        <taxon>Bacillati</taxon>
        <taxon>Bacillota</taxon>
        <taxon>Clostridia</taxon>
        <taxon>Eubacteriales</taxon>
        <taxon>Clostridiaceae</taxon>
        <taxon>Clostridium</taxon>
    </lineage>
</organism>
<feature type="domain" description="ATPase F1/V1/A1 complex alpha/beta subunit N-terminal" evidence="4">
    <location>
        <begin position="8"/>
        <end position="74"/>
    </location>
</feature>
<sequence>MLKEYRTVTEVVGPLMVVEGVEGVKYDELVEVELQTGEHRRGKVLEINGSKAMVQLFEGSSGINLRGTKAKFLGRPLELGVSEDMLGRIFDGMGKPIDN</sequence>
<evidence type="ECO:0000256" key="3">
    <source>
        <dbReference type="ARBA" id="ARBA00023065"/>
    </source>
</evidence>
<dbReference type="InterPro" id="IPR036121">
    <property type="entry name" value="ATPase_F1/V1/A1_a/bsu_N_sf"/>
</dbReference>
<dbReference type="PANTHER" id="PTHR43389">
    <property type="entry name" value="V-TYPE PROTON ATPASE SUBUNIT B"/>
    <property type="match status" value="1"/>
</dbReference>
<protein>
    <submittedName>
        <fullName evidence="5">V-type ATP synthase subunit B</fullName>
    </submittedName>
</protein>
<dbReference type="SUPFAM" id="SSF50615">
    <property type="entry name" value="N-terminal domain of alpha and beta subunits of F1 ATP synthase"/>
    <property type="match status" value="1"/>
</dbReference>
<comment type="similarity">
    <text evidence="1">Belongs to the ATPase alpha/beta chains family.</text>
</comment>
<dbReference type="InterPro" id="IPR004100">
    <property type="entry name" value="ATPase_F1/V1/A1_a/bsu_N"/>
</dbReference>
<keyword evidence="3" id="KW-0406">Ion transport</keyword>
<gene>
    <name evidence="5" type="ORF">GNF79_17910</name>
</gene>
<proteinExistence type="inferred from homology"/>
<feature type="non-terminal residue" evidence="5">
    <location>
        <position position="99"/>
    </location>
</feature>
<dbReference type="PANTHER" id="PTHR43389:SF4">
    <property type="entry name" value="V-TYPE PROTON ATPASE SUBUNIT B"/>
    <property type="match status" value="1"/>
</dbReference>
<evidence type="ECO:0000313" key="6">
    <source>
        <dbReference type="Proteomes" id="UP001291306"/>
    </source>
</evidence>
<dbReference type="GO" id="GO:0016469">
    <property type="term" value="C:proton-transporting two-sector ATPase complex"/>
    <property type="evidence" value="ECO:0007669"/>
    <property type="project" value="UniProtKB-ARBA"/>
</dbReference>
<dbReference type="GO" id="GO:1902495">
    <property type="term" value="C:transmembrane transporter complex"/>
    <property type="evidence" value="ECO:0007669"/>
    <property type="project" value="UniProtKB-ARBA"/>
</dbReference>
<dbReference type="Proteomes" id="UP001291306">
    <property type="component" value="Unassembled WGS sequence"/>
</dbReference>
<dbReference type="EMBL" id="WNVC01000799">
    <property type="protein sequence ID" value="MDZ5000898.1"/>
    <property type="molecule type" value="Genomic_DNA"/>
</dbReference>
<dbReference type="Gene3D" id="3.40.50.12240">
    <property type="match status" value="1"/>
</dbReference>
<evidence type="ECO:0000256" key="2">
    <source>
        <dbReference type="ARBA" id="ARBA00022448"/>
    </source>
</evidence>
<dbReference type="InterPro" id="IPR022879">
    <property type="entry name" value="V-ATPase_su_B/beta"/>
</dbReference>
<dbReference type="Pfam" id="PF02874">
    <property type="entry name" value="ATP-synt_ab_N"/>
    <property type="match status" value="1"/>
</dbReference>